<accession>A0A3D2SCR7</accession>
<reference evidence="1 2" key="1">
    <citation type="journal article" date="2018" name="Nat. Biotechnol.">
        <title>A standardized bacterial taxonomy based on genome phylogeny substantially revises the tree of life.</title>
        <authorList>
            <person name="Parks D.H."/>
            <person name="Chuvochina M."/>
            <person name="Waite D.W."/>
            <person name="Rinke C."/>
            <person name="Skarshewski A."/>
            <person name="Chaumeil P.A."/>
            <person name="Hugenholtz P."/>
        </authorList>
    </citation>
    <scope>NUCLEOTIDE SEQUENCE [LARGE SCALE GENOMIC DNA]</scope>
    <source>
        <strain evidence="1">UBA9667</strain>
    </source>
</reference>
<evidence type="ECO:0000313" key="1">
    <source>
        <dbReference type="EMBL" id="HCK23654.1"/>
    </source>
</evidence>
<protein>
    <recommendedName>
        <fullName evidence="3">NVEALA protein</fullName>
    </recommendedName>
</protein>
<organism evidence="1 2">
    <name type="scientific">Bacteroides graminisolvens</name>
    <dbReference type="NCBI Taxonomy" id="477666"/>
    <lineage>
        <taxon>Bacteria</taxon>
        <taxon>Pseudomonadati</taxon>
        <taxon>Bacteroidota</taxon>
        <taxon>Bacteroidia</taxon>
        <taxon>Bacteroidales</taxon>
        <taxon>Bacteroidaceae</taxon>
        <taxon>Bacteroides</taxon>
    </lineage>
</organism>
<dbReference type="AlphaFoldDB" id="A0A3D2SCR7"/>
<dbReference type="Proteomes" id="UP000263098">
    <property type="component" value="Unassembled WGS sequence"/>
</dbReference>
<dbReference type="InterPro" id="IPR025905">
    <property type="entry name" value="NVEALA"/>
</dbReference>
<dbReference type="EMBL" id="DPVG01000089">
    <property type="protein sequence ID" value="HCK23654.1"/>
    <property type="molecule type" value="Genomic_DNA"/>
</dbReference>
<comment type="caution">
    <text evidence="1">The sequence shown here is derived from an EMBL/GenBank/DDBJ whole genome shotgun (WGS) entry which is preliminary data.</text>
</comment>
<sequence length="68" mass="7721">MNAKLKLFCLIFVVCTLTYVYKKSKSVESELFMFNVEALAGGENGEASCYGIGSLDCPQEHRKVYFIW</sequence>
<evidence type="ECO:0000313" key="2">
    <source>
        <dbReference type="Proteomes" id="UP000263098"/>
    </source>
</evidence>
<name>A0A3D2SCR7_9BACE</name>
<gene>
    <name evidence="1" type="ORF">DHW31_02545</name>
</gene>
<evidence type="ECO:0008006" key="3">
    <source>
        <dbReference type="Google" id="ProtNLM"/>
    </source>
</evidence>
<proteinExistence type="predicted"/>
<dbReference type="Pfam" id="PF14055">
    <property type="entry name" value="NVEALA"/>
    <property type="match status" value="1"/>
</dbReference>